<dbReference type="EMBL" id="JAULRT010000052">
    <property type="protein sequence ID" value="MDO3382222.1"/>
    <property type="molecule type" value="Genomic_DNA"/>
</dbReference>
<keyword evidence="1" id="KW-1133">Transmembrane helix</keyword>
<feature type="transmembrane region" description="Helical" evidence="1">
    <location>
        <begin position="385"/>
        <end position="407"/>
    </location>
</feature>
<feature type="transmembrane region" description="Helical" evidence="1">
    <location>
        <begin position="891"/>
        <end position="911"/>
    </location>
</feature>
<dbReference type="Gene3D" id="1.20.1640.10">
    <property type="entry name" value="Multidrug efflux transporter AcrB transmembrane domain"/>
    <property type="match status" value="2"/>
</dbReference>
<dbReference type="SUPFAM" id="SSF82693">
    <property type="entry name" value="Multidrug efflux transporter AcrB pore domain, PN1, PN2, PC1 and PC2 subdomains"/>
    <property type="match status" value="3"/>
</dbReference>
<dbReference type="InterPro" id="IPR027463">
    <property type="entry name" value="AcrB_DN_DC_subdom"/>
</dbReference>
<comment type="caution">
    <text evidence="2">The sequence shown here is derived from an EMBL/GenBank/DDBJ whole genome shotgun (WGS) entry which is preliminary data.</text>
</comment>
<accession>A0ABT8TDM5</accession>
<dbReference type="PANTHER" id="PTHR32063">
    <property type="match status" value="1"/>
</dbReference>
<feature type="transmembrane region" description="Helical" evidence="1">
    <location>
        <begin position="532"/>
        <end position="552"/>
    </location>
</feature>
<evidence type="ECO:0000256" key="1">
    <source>
        <dbReference type="SAM" id="Phobius"/>
    </source>
</evidence>
<dbReference type="PANTHER" id="PTHR32063:SF33">
    <property type="entry name" value="RND SUPERFAMILY EFFLUX PUMP PERMEASE COMPONENT"/>
    <property type="match status" value="1"/>
</dbReference>
<feature type="transmembrane region" description="Helical" evidence="1">
    <location>
        <begin position="994"/>
        <end position="1020"/>
    </location>
</feature>
<dbReference type="InterPro" id="IPR001036">
    <property type="entry name" value="Acrflvin-R"/>
</dbReference>
<gene>
    <name evidence="2" type="ORF">QWI16_08540</name>
</gene>
<evidence type="ECO:0000313" key="2">
    <source>
        <dbReference type="EMBL" id="MDO3382222.1"/>
    </source>
</evidence>
<dbReference type="SUPFAM" id="SSF82866">
    <property type="entry name" value="Multidrug efflux transporter AcrB transmembrane domain"/>
    <property type="match status" value="2"/>
</dbReference>
<dbReference type="PRINTS" id="PR00702">
    <property type="entry name" value="ACRIFLAVINRP"/>
</dbReference>
<proteinExistence type="predicted"/>
<dbReference type="Proteomes" id="UP001168380">
    <property type="component" value="Unassembled WGS sequence"/>
</dbReference>
<dbReference type="RefSeq" id="WP_302712383.1">
    <property type="nucleotide sequence ID" value="NZ_JAULRT010000052.1"/>
</dbReference>
<dbReference type="Pfam" id="PF00873">
    <property type="entry name" value="ACR_tran"/>
    <property type="match status" value="1"/>
</dbReference>
<dbReference type="Gene3D" id="3.30.70.1440">
    <property type="entry name" value="Multidrug efflux transporter AcrB pore domain"/>
    <property type="match status" value="1"/>
</dbReference>
<keyword evidence="3" id="KW-1185">Reference proteome</keyword>
<feature type="transmembrane region" description="Helical" evidence="1">
    <location>
        <begin position="354"/>
        <end position="373"/>
    </location>
</feature>
<feature type="transmembrane region" description="Helical" evidence="1">
    <location>
        <begin position="12"/>
        <end position="30"/>
    </location>
</feature>
<dbReference type="Gene3D" id="3.30.2090.10">
    <property type="entry name" value="Multidrug efflux transporter AcrB TolC docking domain, DN and DC subdomains"/>
    <property type="match status" value="2"/>
</dbReference>
<dbReference type="Gene3D" id="3.30.70.1430">
    <property type="entry name" value="Multidrug efflux transporter AcrB pore domain"/>
    <property type="match status" value="2"/>
</dbReference>
<feature type="transmembrane region" description="Helical" evidence="1">
    <location>
        <begin position="865"/>
        <end position="884"/>
    </location>
</feature>
<evidence type="ECO:0000313" key="3">
    <source>
        <dbReference type="Proteomes" id="UP001168380"/>
    </source>
</evidence>
<protein>
    <submittedName>
        <fullName evidence="2">Efflux RND transporter permease subunit</fullName>
    </submittedName>
</protein>
<feature type="transmembrane region" description="Helical" evidence="1">
    <location>
        <begin position="458"/>
        <end position="478"/>
    </location>
</feature>
<keyword evidence="1" id="KW-0812">Transmembrane</keyword>
<feature type="transmembrane region" description="Helical" evidence="1">
    <location>
        <begin position="963"/>
        <end position="982"/>
    </location>
</feature>
<sequence length="1045" mass="116189">MRALIKWFVDNPIAANLLMLAMLVGGYASYSSVEKEAFPRYEGNIITIGMPYPGAAPAEVEQQIVVRIEEAIADLPGIYQITSESREGYGNVNVQVTEGFDLRELLNDIKGRVDAINTFPPSAERPVVSQLIERQTLMWVALFGDADRRQLKNWAYQIRDEMALLEGISEVRINGTKSDEVSIEVSEDTLRRYNLSFDELAAAIRGSSVNVPAGVIRTKDGDLQIQTRAQAFEYKDFASIVVRSGRDGSQLLLQDIADIDDGFSEENIDFFMNGKPGVNLEVKMSDDPLLFEGTANARAYVEQFRELLPPGVELKINFEAKDIFDSRFNLLTDNAMSGLVLVFIILMLFLRPLLAFWVVAGIATTFAGSIWLLPYLGVSINMLSMFAFLMVLGIVVDDAIIVGESVYRHQQRGEKGRLAAVAGTRTVLVPVFLAVVSTIVFFLPMIDVPSDVVVYTRSIFWVVFLCLVFSLLESLLVLPSHLSHMKPETPSRFRVLQRLGQLRYRFSDGMERFAQQRYQPALATMLQRKGSAYLGFFFTFAIALTIVIVGWVNMSFFPQVPQPMVHVNIAFSEGAPFSQTEKIAQYVRDQVDAVSEDETLLERNNGQPFVREINRTLNGTSATVFVGLTPEEERSIGAQDVADRLRELIGPLPEAKSYSLSATMSGGGPDITLNMSMLENRRDIQQSAVDEVSAALAAYPGVFNVRNNLDTERTEVEVELKPYAQALGISLSDVATQVRHGFYGVEIQRIPRAKEDVRVMLRYSADERSTLDTLDRIRIRTPDGREVPIAAVADLKLVPGTSTIRRVDRKRNITITAEVEEGQDANRITQQMLSDNVDQWRSEYLGFSLTLDGALRSQAQFGDNFSANFLKVFLAVMAIFAVAFRSLFQPLLVMLAVPFGFVGAVLGHLIVGVDFSLFSGFGFLACAGVVVNDNLVLLERINTLRERGEDSFQAVLNAGVDRFRPIVLTSITTFVGLMPILFERSLQAQFLKPMVISLSFGVLFSSVVTLFLVPCAYYGGNRLSLWLSARFRTDTRDSMPAPGDA</sequence>
<feature type="transmembrane region" description="Helical" evidence="1">
    <location>
        <begin position="427"/>
        <end position="446"/>
    </location>
</feature>
<dbReference type="Gene3D" id="3.30.70.1320">
    <property type="entry name" value="Multidrug efflux transporter AcrB pore domain like"/>
    <property type="match status" value="1"/>
</dbReference>
<dbReference type="SUPFAM" id="SSF82714">
    <property type="entry name" value="Multidrug efflux transporter AcrB TolC docking domain, DN and DC subdomains"/>
    <property type="match status" value="2"/>
</dbReference>
<reference evidence="2" key="1">
    <citation type="submission" date="2023-07" db="EMBL/GenBank/DDBJ databases">
        <title>Gilvimarinus algae sp. nov., isolated from the surface of Kelp.</title>
        <authorList>
            <person name="Sun Y.Y."/>
            <person name="Gong Y."/>
            <person name="Du Z.J."/>
        </authorList>
    </citation>
    <scope>NUCLEOTIDE SEQUENCE</scope>
    <source>
        <strain evidence="2">SDUM040014</strain>
    </source>
</reference>
<organism evidence="2 3">
    <name type="scientific">Gilvimarinus algae</name>
    <dbReference type="NCBI Taxonomy" id="3058037"/>
    <lineage>
        <taxon>Bacteria</taxon>
        <taxon>Pseudomonadati</taxon>
        <taxon>Pseudomonadota</taxon>
        <taxon>Gammaproteobacteria</taxon>
        <taxon>Cellvibrionales</taxon>
        <taxon>Cellvibrionaceae</taxon>
        <taxon>Gilvimarinus</taxon>
    </lineage>
</organism>
<feature type="transmembrane region" description="Helical" evidence="1">
    <location>
        <begin position="330"/>
        <end position="349"/>
    </location>
</feature>
<name>A0ABT8TDM5_9GAMM</name>
<keyword evidence="1" id="KW-0472">Membrane</keyword>